<accession>A0A087BMQ2</accession>
<organism evidence="5 6">
    <name type="scientific">Bifidobacterium minimum</name>
    <dbReference type="NCBI Taxonomy" id="1693"/>
    <lineage>
        <taxon>Bacteria</taxon>
        <taxon>Bacillati</taxon>
        <taxon>Actinomycetota</taxon>
        <taxon>Actinomycetes</taxon>
        <taxon>Bifidobacteriales</taxon>
        <taxon>Bifidobacteriaceae</taxon>
        <taxon>Bifidobacterium</taxon>
    </lineage>
</organism>
<keyword evidence="3 4" id="KW-0732">Signal</keyword>
<name>A0A087BMQ2_9BIFI</name>
<dbReference type="GO" id="GO:0015768">
    <property type="term" value="P:maltose transport"/>
    <property type="evidence" value="ECO:0007669"/>
    <property type="project" value="TreeGrafter"/>
</dbReference>
<protein>
    <submittedName>
        <fullName evidence="5">Extracellular solute-binding protein family 1</fullName>
    </submittedName>
</protein>
<dbReference type="Pfam" id="PF13416">
    <property type="entry name" value="SBP_bac_8"/>
    <property type="match status" value="1"/>
</dbReference>
<dbReference type="eggNOG" id="COG2182">
    <property type="taxonomic scope" value="Bacteria"/>
</dbReference>
<dbReference type="PANTHER" id="PTHR30061">
    <property type="entry name" value="MALTOSE-BINDING PERIPLASMIC PROTEIN"/>
    <property type="match status" value="1"/>
</dbReference>
<evidence type="ECO:0000256" key="1">
    <source>
        <dbReference type="ARBA" id="ARBA00008520"/>
    </source>
</evidence>
<evidence type="ECO:0000256" key="4">
    <source>
        <dbReference type="SAM" id="SignalP"/>
    </source>
</evidence>
<keyword evidence="2" id="KW-0813">Transport</keyword>
<evidence type="ECO:0000256" key="3">
    <source>
        <dbReference type="ARBA" id="ARBA00022729"/>
    </source>
</evidence>
<dbReference type="Gene3D" id="3.40.190.10">
    <property type="entry name" value="Periplasmic binding protein-like II"/>
    <property type="match status" value="2"/>
</dbReference>
<evidence type="ECO:0000313" key="5">
    <source>
        <dbReference type="EMBL" id="KFI72302.1"/>
    </source>
</evidence>
<dbReference type="PROSITE" id="PS51257">
    <property type="entry name" value="PROKAR_LIPOPROTEIN"/>
    <property type="match status" value="1"/>
</dbReference>
<dbReference type="STRING" id="1693.BMIN_0194"/>
<dbReference type="Proteomes" id="UP000029014">
    <property type="component" value="Unassembled WGS sequence"/>
</dbReference>
<proteinExistence type="inferred from homology"/>
<dbReference type="GO" id="GO:1901982">
    <property type="term" value="F:maltose binding"/>
    <property type="evidence" value="ECO:0007669"/>
    <property type="project" value="TreeGrafter"/>
</dbReference>
<dbReference type="SUPFAM" id="SSF53850">
    <property type="entry name" value="Periplasmic binding protein-like II"/>
    <property type="match status" value="1"/>
</dbReference>
<reference evidence="5 6" key="1">
    <citation type="submission" date="2014-03" db="EMBL/GenBank/DDBJ databases">
        <title>Genomics of Bifidobacteria.</title>
        <authorList>
            <person name="Ventura M."/>
            <person name="Milani C."/>
            <person name="Lugli G.A."/>
        </authorList>
    </citation>
    <scope>NUCLEOTIDE SEQUENCE [LARGE SCALE GENOMIC DNA]</scope>
    <source>
        <strain evidence="5 6">LMG 11592</strain>
    </source>
</reference>
<feature type="chain" id="PRO_5039099104" evidence="4">
    <location>
        <begin position="21"/>
        <end position="243"/>
    </location>
</feature>
<sequence length="243" mass="26457">MRHKVMAALVAVLTTTGMLAGCGGGSGQASKEDEPHFSGTLTIWADATRYQPIKDSAQRFSRKFGVKIDVVQRDYSKIQQDLTSQAPTGTGPDIVIGGNDWTGKLVQNGIIAPIDLGSRTKDYATSAIDGVTYKGKVYGLPYALENVGLFRNPSLASDAPTSYDDMISTGRKLVAEGKVKYPFMVQQDPSYGDPYHLFPFQSSFGLCRLHQKPMGASTDQKWPWAVTMGRSSRPGLRVRARMA</sequence>
<keyword evidence="6" id="KW-1185">Reference proteome</keyword>
<comment type="caution">
    <text evidence="5">The sequence shown here is derived from an EMBL/GenBank/DDBJ whole genome shotgun (WGS) entry which is preliminary data.</text>
</comment>
<gene>
    <name evidence="5" type="ORF">BMIN_0194</name>
</gene>
<dbReference type="GO" id="GO:0042956">
    <property type="term" value="P:maltodextrin transmembrane transport"/>
    <property type="evidence" value="ECO:0007669"/>
    <property type="project" value="TreeGrafter"/>
</dbReference>
<comment type="similarity">
    <text evidence="1">Belongs to the bacterial solute-binding protein 1 family.</text>
</comment>
<dbReference type="GO" id="GO:0055052">
    <property type="term" value="C:ATP-binding cassette (ABC) transporter complex, substrate-binding subunit-containing"/>
    <property type="evidence" value="ECO:0007669"/>
    <property type="project" value="TreeGrafter"/>
</dbReference>
<dbReference type="InterPro" id="IPR006059">
    <property type="entry name" value="SBP"/>
</dbReference>
<dbReference type="EMBL" id="JGZD01000009">
    <property type="protein sequence ID" value="KFI72302.1"/>
    <property type="molecule type" value="Genomic_DNA"/>
</dbReference>
<evidence type="ECO:0000313" key="6">
    <source>
        <dbReference type="Proteomes" id="UP000029014"/>
    </source>
</evidence>
<dbReference type="RefSeq" id="WP_051913494.1">
    <property type="nucleotide sequence ID" value="NZ_JGZD01000009.1"/>
</dbReference>
<dbReference type="PANTHER" id="PTHR30061:SF50">
    <property type="entry name" value="MALTOSE_MALTODEXTRIN-BINDING PERIPLASMIC PROTEIN"/>
    <property type="match status" value="1"/>
</dbReference>
<feature type="signal peptide" evidence="4">
    <location>
        <begin position="1"/>
        <end position="20"/>
    </location>
</feature>
<dbReference type="AlphaFoldDB" id="A0A087BMQ2"/>
<evidence type="ECO:0000256" key="2">
    <source>
        <dbReference type="ARBA" id="ARBA00022448"/>
    </source>
</evidence>